<gene>
    <name evidence="2" type="ORF">WICPIJ_001198</name>
</gene>
<evidence type="ECO:0000313" key="3">
    <source>
        <dbReference type="Proteomes" id="UP000774326"/>
    </source>
</evidence>
<feature type="region of interest" description="Disordered" evidence="1">
    <location>
        <begin position="317"/>
        <end position="356"/>
    </location>
</feature>
<dbReference type="EMBL" id="JAEUBG010000610">
    <property type="protein sequence ID" value="KAH3687823.1"/>
    <property type="molecule type" value="Genomic_DNA"/>
</dbReference>
<feature type="compositionally biased region" description="Low complexity" evidence="1">
    <location>
        <begin position="317"/>
        <end position="330"/>
    </location>
</feature>
<comment type="caution">
    <text evidence="2">The sequence shown here is derived from an EMBL/GenBank/DDBJ whole genome shotgun (WGS) entry which is preliminary data.</text>
</comment>
<proteinExistence type="predicted"/>
<reference evidence="2" key="2">
    <citation type="submission" date="2021-01" db="EMBL/GenBank/DDBJ databases">
        <authorList>
            <person name="Schikora-Tamarit M.A."/>
        </authorList>
    </citation>
    <scope>NUCLEOTIDE SEQUENCE</scope>
    <source>
        <strain evidence="2">CBS2887</strain>
    </source>
</reference>
<sequence length="356" mass="39431">MILSKRDNLIVASLELVKIKTLPLEPSISLFLIKFNSNRGLTEEEALENFKICSDNWVGRVKMCCFSDFKSCSSSLTMINLGLLNFKFVSLPGSVVRVAEKIILMKFSLKFWEMLLFWDLSKTSLSFVIKVLDQSWKLWFSNLSASSITHHCKCFRLMLSKFKWSTNLPGVETIISGTWLFNFLDSSLKEISLVPNVTMFKEIPLDSIVKYGVVVNQDKLLLVYVLDNLWSRGKAGCGKGFKSWKFSGSDSESESWSCGSFEDLINDLLKREMILLYLDSCSWMIGSSFSDGLTTSAESAISISLSRNCSASSVSSSIGTSSFSSLCASDSDSESSSDSDSELDSISASPDGISVS</sequence>
<name>A0A9P8QC38_WICPI</name>
<protein>
    <submittedName>
        <fullName evidence="2">Uncharacterized protein</fullName>
    </submittedName>
</protein>
<evidence type="ECO:0000313" key="2">
    <source>
        <dbReference type="EMBL" id="KAH3687823.1"/>
    </source>
</evidence>
<reference evidence="2" key="1">
    <citation type="journal article" date="2021" name="Open Biol.">
        <title>Shared evolutionary footprints suggest mitochondrial oxidative damage underlies multiple complex I losses in fungi.</title>
        <authorList>
            <person name="Schikora-Tamarit M.A."/>
            <person name="Marcet-Houben M."/>
            <person name="Nosek J."/>
            <person name="Gabaldon T."/>
        </authorList>
    </citation>
    <scope>NUCLEOTIDE SEQUENCE</scope>
    <source>
        <strain evidence="2">CBS2887</strain>
    </source>
</reference>
<dbReference type="Proteomes" id="UP000774326">
    <property type="component" value="Unassembled WGS sequence"/>
</dbReference>
<dbReference type="AlphaFoldDB" id="A0A9P8QC38"/>
<feature type="compositionally biased region" description="Acidic residues" evidence="1">
    <location>
        <begin position="331"/>
        <end position="343"/>
    </location>
</feature>
<dbReference type="OrthoDB" id="10548244at2759"/>
<accession>A0A9P8QC38</accession>
<evidence type="ECO:0000256" key="1">
    <source>
        <dbReference type="SAM" id="MobiDB-lite"/>
    </source>
</evidence>
<keyword evidence="3" id="KW-1185">Reference proteome</keyword>
<organism evidence="2 3">
    <name type="scientific">Wickerhamomyces pijperi</name>
    <name type="common">Yeast</name>
    <name type="synonym">Pichia pijperi</name>
    <dbReference type="NCBI Taxonomy" id="599730"/>
    <lineage>
        <taxon>Eukaryota</taxon>
        <taxon>Fungi</taxon>
        <taxon>Dikarya</taxon>
        <taxon>Ascomycota</taxon>
        <taxon>Saccharomycotina</taxon>
        <taxon>Saccharomycetes</taxon>
        <taxon>Phaffomycetales</taxon>
        <taxon>Wickerhamomycetaceae</taxon>
        <taxon>Wickerhamomyces</taxon>
    </lineage>
</organism>